<dbReference type="Gene3D" id="3.40.960.10">
    <property type="entry name" value="VSR Endonuclease"/>
    <property type="match status" value="1"/>
</dbReference>
<name>A0ABW5RJL9_9MICO</name>
<keyword evidence="3" id="KW-1185">Reference proteome</keyword>
<organism evidence="2 3">
    <name type="scientific">Gulosibacter bifidus</name>
    <dbReference type="NCBI Taxonomy" id="272239"/>
    <lineage>
        <taxon>Bacteria</taxon>
        <taxon>Bacillati</taxon>
        <taxon>Actinomycetota</taxon>
        <taxon>Actinomycetes</taxon>
        <taxon>Micrococcales</taxon>
        <taxon>Microbacteriaceae</taxon>
        <taxon>Gulosibacter</taxon>
    </lineage>
</organism>
<dbReference type="Pfam" id="PF04480">
    <property type="entry name" value="DUF559"/>
    <property type="match status" value="1"/>
</dbReference>
<dbReference type="EMBL" id="JBHUNF010000004">
    <property type="protein sequence ID" value="MFD2675287.1"/>
    <property type="molecule type" value="Genomic_DNA"/>
</dbReference>
<proteinExistence type="predicted"/>
<accession>A0ABW5RJL9</accession>
<gene>
    <name evidence="2" type="ORF">ACFSUQ_08285</name>
</gene>
<protein>
    <submittedName>
        <fullName evidence="2">DUF559 domain-containing protein</fullName>
    </submittedName>
</protein>
<reference evidence="3" key="1">
    <citation type="journal article" date="2019" name="Int. J. Syst. Evol. Microbiol.">
        <title>The Global Catalogue of Microorganisms (GCM) 10K type strain sequencing project: providing services to taxonomists for standard genome sequencing and annotation.</title>
        <authorList>
            <consortium name="The Broad Institute Genomics Platform"/>
            <consortium name="The Broad Institute Genome Sequencing Center for Infectious Disease"/>
            <person name="Wu L."/>
            <person name="Ma J."/>
        </authorList>
    </citation>
    <scope>NUCLEOTIDE SEQUENCE [LARGE SCALE GENOMIC DNA]</scope>
    <source>
        <strain evidence="3">TISTR 1511</strain>
    </source>
</reference>
<evidence type="ECO:0000313" key="3">
    <source>
        <dbReference type="Proteomes" id="UP001597453"/>
    </source>
</evidence>
<feature type="domain" description="DUF559" evidence="1">
    <location>
        <begin position="200"/>
        <end position="276"/>
    </location>
</feature>
<dbReference type="InterPro" id="IPR007569">
    <property type="entry name" value="DUF559"/>
</dbReference>
<evidence type="ECO:0000313" key="2">
    <source>
        <dbReference type="EMBL" id="MFD2675287.1"/>
    </source>
</evidence>
<dbReference type="SUPFAM" id="SSF52980">
    <property type="entry name" value="Restriction endonuclease-like"/>
    <property type="match status" value="1"/>
</dbReference>
<comment type="caution">
    <text evidence="2">The sequence shown here is derived from an EMBL/GenBank/DDBJ whole genome shotgun (WGS) entry which is preliminary data.</text>
</comment>
<sequence>MEYLDELEYEVGQLLSDNFGVVSAAQLRAINVDELVRRKLLRRGVIHKVRHSWYQGAMPVPAVLSAVRAGGVVTGQSALQLRGVWTRKPTHLEVRSSRTDLVRAGAGIQPVAMQRDHSHPCRISVDPLAVALAVTLRQAETVDAVIAVDALRNGGLLESAVIARICERAGLRGRKIWQLSDAGAGSGIETLFRLWLVQHRVRFRTQVPIPGIGIVDFLIGNVIVEVDGFEFHGTSDRFHADRARDLALKARGYRMIRLSYRQVMFELDALTPTLLDLLR</sequence>
<evidence type="ECO:0000259" key="1">
    <source>
        <dbReference type="Pfam" id="PF04480"/>
    </source>
</evidence>
<dbReference type="InterPro" id="IPR011335">
    <property type="entry name" value="Restrct_endonuc-II-like"/>
</dbReference>
<dbReference type="Proteomes" id="UP001597453">
    <property type="component" value="Unassembled WGS sequence"/>
</dbReference>